<dbReference type="SMART" id="SM00490">
    <property type="entry name" value="HELICc"/>
    <property type="match status" value="1"/>
</dbReference>
<dbReference type="Gene3D" id="3.40.50.10810">
    <property type="entry name" value="Tandem AAA-ATPase domain"/>
    <property type="match status" value="1"/>
</dbReference>
<dbReference type="PANTHER" id="PTHR45626:SF51">
    <property type="entry name" value="SNF2-RELATED DOMAIN-CONTAINING PROTEIN"/>
    <property type="match status" value="1"/>
</dbReference>
<dbReference type="SMART" id="SM00487">
    <property type="entry name" value="DEXDc"/>
    <property type="match status" value="1"/>
</dbReference>
<dbReference type="SUPFAM" id="SSF52540">
    <property type="entry name" value="P-loop containing nucleoside triphosphate hydrolases"/>
    <property type="match status" value="2"/>
</dbReference>
<feature type="region of interest" description="Disordered" evidence="4">
    <location>
        <begin position="912"/>
        <end position="940"/>
    </location>
</feature>
<dbReference type="Pfam" id="PF00176">
    <property type="entry name" value="SNF2-rel_dom"/>
    <property type="match status" value="1"/>
</dbReference>
<sequence length="1228" mass="138213">MADCLICGNCTYCFSESSHSQDTDHCVQPIDAADSPFRLDQLLPIGSFCLTLGSGIDNICDHVHRQDGWHNYPGHELLKLVASSTDDQFCRQLTFLLENHFLAATSRLSDESKLVTRVYLIPYDLPRVHGILRNRLPTVLATARRYLKEVLDRVRFDKPDWSADTICLDAHLPCDLTTDDRTLAEIYGDLPSPVPPSYDEPASIQARLINLGDDLSDLGLRYPLHPYQRTTVAQLLSRERSQTRSCDPLYLPLRSLDGKPFYFQPGTYEILRDCPLITPARGGILCEELGTGKTLMVLALVLASRDQISSPEDSVTDVRPVLTQTSLLYFPSDPYQEARNRCRRRLDSAEKSELSKCPSLVELLLHRMRTSPCESTEDISDILDPVGLRSAYKAIHPFYHHYLGEPTTVKRSRRKAEPPAPKIMYLTKASLIVVPANLIGQWDQEIHKHCASHLQVLILRSSNELPGVKQLASDYDIILMTYERFTAEDRKKDVSKLHSFQHCKCPLLPLERIRVPDCTCPEFDVSPLLQIRWKRLVIDEGHNSATTSTILTPLVKLLSVQSKWIVTGTPTSNLLGLSFGEKSAEMIVLAPEEDEEMDVEHISGDRSRDVSPSGASSESSRVWTKADRQDLNKLSIMMTHFIGMPQFLGNPDLFKSTVMEALMDRRGARPGAIQVLTQLMGSVMIRHRIEDVEKDVALPSITKENILLDLEPLAARSYNVMQALIAINAVDSERVGQDYIFHITNGDALQRTVTNMSQIMAWSVDTDKLYNIHENMGEAEKYIENAKRRGVSAADMDLLQTALNHIREAAEDHVWRQSQASEECPYKVVNLQRELFDAWSRMPSMHPPAITHDPEIPSTSDHSAGYIHSDRLRKLRDAVLAHPLSSVERLVSAGQLVQDDDRTRLAILNAKLAPSSKGKSRDSKHSKGISATMTSPSKNQLRQLQLNQASTLPTPDESWRNDTIVVRRIMRPLTTDESPTVSDSTKFLRDSPLGTSRIGNSASSKVNYIMNEVMQHSANEKILIFSQSPLTLAHVSDALELLQIKFLQFTTQVNSRMREQLVVTFETSETHRVFLMELKHGARGLNLISASRVIFCEPVWQADVESQAIKRVHRIGQTKPVTVKALAIRNTSEEYMVTRRNTLKDTQSRFPKLIEEEGMRWFIAHPKFVTSDPAYLPTVNLPLLQLPDVPPEMHMTTSPQDGEPQAAASIDRGPVAKKRRTVAFVDID</sequence>
<feature type="domain" description="Helicase C-terminal" evidence="6">
    <location>
        <begin position="1005"/>
        <end position="1158"/>
    </location>
</feature>
<dbReference type="PANTHER" id="PTHR45626">
    <property type="entry name" value="TRANSCRIPTION TERMINATION FACTOR 2-RELATED"/>
    <property type="match status" value="1"/>
</dbReference>
<protein>
    <submittedName>
        <fullName evidence="7">Uncharacterized protein</fullName>
    </submittedName>
</protein>
<evidence type="ECO:0000256" key="4">
    <source>
        <dbReference type="SAM" id="MobiDB-lite"/>
    </source>
</evidence>
<keyword evidence="3" id="KW-0067">ATP-binding</keyword>
<dbReference type="Proteomes" id="UP001556367">
    <property type="component" value="Unassembled WGS sequence"/>
</dbReference>
<evidence type="ECO:0000313" key="7">
    <source>
        <dbReference type="EMBL" id="KAL0946491.1"/>
    </source>
</evidence>
<dbReference type="Pfam" id="PF00271">
    <property type="entry name" value="Helicase_C"/>
    <property type="match status" value="1"/>
</dbReference>
<keyword evidence="2" id="KW-0378">Hydrolase</keyword>
<evidence type="ECO:0000256" key="1">
    <source>
        <dbReference type="ARBA" id="ARBA00022741"/>
    </source>
</evidence>
<gene>
    <name evidence="7" type="ORF">HGRIS_012709</name>
</gene>
<organism evidence="7 8">
    <name type="scientific">Hohenbuehelia grisea</name>
    <dbReference type="NCBI Taxonomy" id="104357"/>
    <lineage>
        <taxon>Eukaryota</taxon>
        <taxon>Fungi</taxon>
        <taxon>Dikarya</taxon>
        <taxon>Basidiomycota</taxon>
        <taxon>Agaricomycotina</taxon>
        <taxon>Agaricomycetes</taxon>
        <taxon>Agaricomycetidae</taxon>
        <taxon>Agaricales</taxon>
        <taxon>Pleurotineae</taxon>
        <taxon>Pleurotaceae</taxon>
        <taxon>Hohenbuehelia</taxon>
    </lineage>
</organism>
<reference evidence="8" key="1">
    <citation type="submission" date="2024-06" db="EMBL/GenBank/DDBJ databases">
        <title>Multi-omics analyses provide insights into the biosynthesis of the anticancer antibiotic pleurotin in Hohenbuehelia grisea.</title>
        <authorList>
            <person name="Weaver J.A."/>
            <person name="Alberti F."/>
        </authorList>
    </citation>
    <scope>NUCLEOTIDE SEQUENCE [LARGE SCALE GENOMIC DNA]</scope>
    <source>
        <strain evidence="8">T-177</strain>
    </source>
</reference>
<evidence type="ECO:0000256" key="3">
    <source>
        <dbReference type="ARBA" id="ARBA00022840"/>
    </source>
</evidence>
<dbReference type="CDD" id="cd18793">
    <property type="entry name" value="SF2_C_SNF"/>
    <property type="match status" value="1"/>
</dbReference>
<evidence type="ECO:0000259" key="6">
    <source>
        <dbReference type="PROSITE" id="PS51194"/>
    </source>
</evidence>
<feature type="compositionally biased region" description="Polar residues" evidence="4">
    <location>
        <begin position="613"/>
        <end position="622"/>
    </location>
</feature>
<comment type="caution">
    <text evidence="7">The sequence shown here is derived from an EMBL/GenBank/DDBJ whole genome shotgun (WGS) entry which is preliminary data.</text>
</comment>
<dbReference type="InterPro" id="IPR000330">
    <property type="entry name" value="SNF2_N"/>
</dbReference>
<dbReference type="InterPro" id="IPR038718">
    <property type="entry name" value="SNF2-like_sf"/>
</dbReference>
<dbReference type="InterPro" id="IPR001650">
    <property type="entry name" value="Helicase_C-like"/>
</dbReference>
<dbReference type="EMBL" id="JASNQZ010000015">
    <property type="protein sequence ID" value="KAL0946491.1"/>
    <property type="molecule type" value="Genomic_DNA"/>
</dbReference>
<feature type="domain" description="Helicase ATP-binding" evidence="5">
    <location>
        <begin position="420"/>
        <end position="588"/>
    </location>
</feature>
<evidence type="ECO:0000256" key="2">
    <source>
        <dbReference type="ARBA" id="ARBA00022801"/>
    </source>
</evidence>
<evidence type="ECO:0000313" key="8">
    <source>
        <dbReference type="Proteomes" id="UP001556367"/>
    </source>
</evidence>
<feature type="region of interest" description="Disordered" evidence="4">
    <location>
        <begin position="1193"/>
        <end position="1213"/>
    </location>
</feature>
<dbReference type="Gene3D" id="3.40.50.300">
    <property type="entry name" value="P-loop containing nucleotide triphosphate hydrolases"/>
    <property type="match status" value="1"/>
</dbReference>
<proteinExistence type="predicted"/>
<feature type="compositionally biased region" description="Basic and acidic residues" evidence="4">
    <location>
        <begin position="600"/>
        <end position="609"/>
    </location>
</feature>
<dbReference type="InterPro" id="IPR014001">
    <property type="entry name" value="Helicase_ATP-bd"/>
</dbReference>
<dbReference type="PROSITE" id="PS51192">
    <property type="entry name" value="HELICASE_ATP_BIND_1"/>
    <property type="match status" value="1"/>
</dbReference>
<feature type="compositionally biased region" description="Polar residues" evidence="4">
    <location>
        <begin position="929"/>
        <end position="940"/>
    </location>
</feature>
<evidence type="ECO:0000259" key="5">
    <source>
        <dbReference type="PROSITE" id="PS51192"/>
    </source>
</evidence>
<dbReference type="InterPro" id="IPR049730">
    <property type="entry name" value="SNF2/RAD54-like_C"/>
</dbReference>
<accession>A0ABR3IT56</accession>
<keyword evidence="8" id="KW-1185">Reference proteome</keyword>
<name>A0ABR3IT56_9AGAR</name>
<keyword evidence="1" id="KW-0547">Nucleotide-binding</keyword>
<dbReference type="InterPro" id="IPR027417">
    <property type="entry name" value="P-loop_NTPase"/>
</dbReference>
<feature type="region of interest" description="Disordered" evidence="4">
    <location>
        <begin position="600"/>
        <end position="624"/>
    </location>
</feature>
<dbReference type="PROSITE" id="PS51194">
    <property type="entry name" value="HELICASE_CTER"/>
    <property type="match status" value="1"/>
</dbReference>
<dbReference type="InterPro" id="IPR050628">
    <property type="entry name" value="SNF2_RAD54_helicase_TF"/>
</dbReference>